<sequence>MNPLLYNYFVLANKSNDHHIQKLFKQEMIDKLYNGKQVCYYLTKKGHSVNLPVSK</sequence>
<evidence type="ECO:0000313" key="2">
    <source>
        <dbReference type="Proteomes" id="UP000664701"/>
    </source>
</evidence>
<proteinExistence type="predicted"/>
<reference evidence="1 2" key="2">
    <citation type="submission" date="2024-03" db="EMBL/GenBank/DDBJ databases">
        <title>The Genome Sequence of Enterococcus sp. DIV2402.</title>
        <authorList>
            <consortium name="The Broad Institute Genomics Platform"/>
            <consortium name="The Broad Institute Microbial Omics Core"/>
            <consortium name="The Broad Institute Genomic Center for Infectious Diseases"/>
            <person name="Earl A."/>
            <person name="Manson A."/>
            <person name="Gilmore M."/>
            <person name="Schwartman J."/>
            <person name="Shea T."/>
            <person name="Abouelleil A."/>
            <person name="Cao P."/>
            <person name="Chapman S."/>
            <person name="Cusick C."/>
            <person name="Young S."/>
            <person name="Neafsey D."/>
            <person name="Nusbaum C."/>
            <person name="Birren B."/>
        </authorList>
    </citation>
    <scope>NUCLEOTIDE SEQUENCE [LARGE SCALE GENOMIC DNA]</scope>
    <source>
        <strain evidence="1 2">DIV2402</strain>
    </source>
</reference>
<protein>
    <submittedName>
        <fullName evidence="1">Uncharacterized protein</fullName>
    </submittedName>
</protein>
<keyword evidence="2" id="KW-1185">Reference proteome</keyword>
<dbReference type="RefSeq" id="WP_207871856.1">
    <property type="nucleotide sequence ID" value="NZ_CP147251.1"/>
</dbReference>
<accession>A0ABZ2SSG2</accession>
<gene>
    <name evidence="1" type="ORF">DOK78_002615</name>
</gene>
<reference evidence="1 2" key="1">
    <citation type="submission" date="2021-03" db="EMBL/GenBank/DDBJ databases">
        <authorList>
            <person name="Gilmore M.S."/>
            <person name="Schwartzman J."/>
            <person name="Van Tyne D."/>
            <person name="Martin M."/>
            <person name="Earl A.M."/>
            <person name="Manson A.L."/>
            <person name="Straub T."/>
            <person name="Salamzade R."/>
            <person name="Saavedra J."/>
            <person name="Lebreton F."/>
            <person name="Prichula J."/>
            <person name="Schaufler K."/>
            <person name="Gaca A."/>
            <person name="Sgardioli B."/>
            <person name="Wagenaar J."/>
            <person name="Strong T."/>
        </authorList>
    </citation>
    <scope>NUCLEOTIDE SEQUENCE [LARGE SCALE GENOMIC DNA]</scope>
    <source>
        <strain evidence="1 2">DIV2402</strain>
    </source>
</reference>
<organism evidence="1 2">
    <name type="scientific">Candidatus Enterococcus lowellii</name>
    <dbReference type="NCBI Taxonomy" id="2230877"/>
    <lineage>
        <taxon>Bacteria</taxon>
        <taxon>Bacillati</taxon>
        <taxon>Bacillota</taxon>
        <taxon>Bacilli</taxon>
        <taxon>Lactobacillales</taxon>
        <taxon>Enterococcaceae</taxon>
        <taxon>Enterococcus</taxon>
    </lineage>
</organism>
<name>A0ABZ2SSG2_9ENTE</name>
<dbReference type="Proteomes" id="UP000664701">
    <property type="component" value="Chromosome"/>
</dbReference>
<dbReference type="EMBL" id="CP147251">
    <property type="protein sequence ID" value="WYJ77975.1"/>
    <property type="molecule type" value="Genomic_DNA"/>
</dbReference>
<evidence type="ECO:0000313" key="1">
    <source>
        <dbReference type="EMBL" id="WYJ77975.1"/>
    </source>
</evidence>